<dbReference type="AlphaFoldDB" id="A0A9W4WV85"/>
<feature type="compositionally biased region" description="Basic and acidic residues" evidence="2">
    <location>
        <begin position="142"/>
        <end position="160"/>
    </location>
</feature>
<reference evidence="3" key="1">
    <citation type="submission" date="2022-08" db="EMBL/GenBank/DDBJ databases">
        <authorList>
            <person name="Kallberg Y."/>
            <person name="Tangrot J."/>
            <person name="Rosling A."/>
        </authorList>
    </citation>
    <scope>NUCLEOTIDE SEQUENCE</scope>
    <source>
        <strain evidence="3">Wild A</strain>
    </source>
</reference>
<protein>
    <submittedName>
        <fullName evidence="3">20006_t:CDS:1</fullName>
    </submittedName>
</protein>
<keyword evidence="1" id="KW-0175">Coiled coil</keyword>
<feature type="compositionally biased region" description="Acidic residues" evidence="2">
    <location>
        <begin position="97"/>
        <end position="110"/>
    </location>
</feature>
<feature type="region of interest" description="Disordered" evidence="2">
    <location>
        <begin position="77"/>
        <end position="160"/>
    </location>
</feature>
<evidence type="ECO:0000256" key="2">
    <source>
        <dbReference type="SAM" id="MobiDB-lite"/>
    </source>
</evidence>
<feature type="compositionally biased region" description="Polar residues" evidence="2">
    <location>
        <begin position="82"/>
        <end position="91"/>
    </location>
</feature>
<feature type="coiled-coil region" evidence="1">
    <location>
        <begin position="3"/>
        <end position="60"/>
    </location>
</feature>
<sequence>MLRDNLLARIKDLELEISLERNKRVKESGHVITNAVAAFRQRLEREIDDLNDELLSFGQKKADLLRKLEETFENGIKKVESAQPSASTTNDKVSENSDNETDSDTSDDYSEVSSIFDEYNEDEVKGEAENTDNSSVGSADNNKPKYDNLKEGHEDPKFIEGSRESNVKYVMNLLNKEPVVKEEDLEVENRN</sequence>
<proteinExistence type="predicted"/>
<accession>A0A9W4WV85</accession>
<comment type="caution">
    <text evidence="3">The sequence shown here is derived from an EMBL/GenBank/DDBJ whole genome shotgun (WGS) entry which is preliminary data.</text>
</comment>
<evidence type="ECO:0000313" key="3">
    <source>
        <dbReference type="EMBL" id="CAI2181528.1"/>
    </source>
</evidence>
<dbReference type="Proteomes" id="UP001153678">
    <property type="component" value="Unassembled WGS sequence"/>
</dbReference>
<name>A0A9W4WV85_9GLOM</name>
<dbReference type="EMBL" id="CAMKVN010002535">
    <property type="protein sequence ID" value="CAI2181528.1"/>
    <property type="molecule type" value="Genomic_DNA"/>
</dbReference>
<keyword evidence="4" id="KW-1185">Reference proteome</keyword>
<feature type="compositionally biased region" description="Polar residues" evidence="2">
    <location>
        <begin position="131"/>
        <end position="141"/>
    </location>
</feature>
<gene>
    <name evidence="3" type="ORF">FWILDA_LOCUS10130</name>
</gene>
<evidence type="ECO:0000256" key="1">
    <source>
        <dbReference type="SAM" id="Coils"/>
    </source>
</evidence>
<organism evidence="3 4">
    <name type="scientific">Funneliformis geosporum</name>
    <dbReference type="NCBI Taxonomy" id="1117311"/>
    <lineage>
        <taxon>Eukaryota</taxon>
        <taxon>Fungi</taxon>
        <taxon>Fungi incertae sedis</taxon>
        <taxon>Mucoromycota</taxon>
        <taxon>Glomeromycotina</taxon>
        <taxon>Glomeromycetes</taxon>
        <taxon>Glomerales</taxon>
        <taxon>Glomeraceae</taxon>
        <taxon>Funneliformis</taxon>
    </lineage>
</organism>
<evidence type="ECO:0000313" key="4">
    <source>
        <dbReference type="Proteomes" id="UP001153678"/>
    </source>
</evidence>